<feature type="compositionally biased region" description="Low complexity" evidence="1">
    <location>
        <begin position="364"/>
        <end position="394"/>
    </location>
</feature>
<keyword evidence="3" id="KW-1185">Reference proteome</keyword>
<evidence type="ECO:0000313" key="2">
    <source>
        <dbReference type="EMBL" id="KAK1744300.1"/>
    </source>
</evidence>
<dbReference type="EMBL" id="JATAAI010000007">
    <property type="protein sequence ID" value="KAK1744300.1"/>
    <property type="molecule type" value="Genomic_DNA"/>
</dbReference>
<sequence length="517" mass="58261">MDDDIDTLVGDDVNSTADSSVSHSFYSNSLFSMTRHGDISDDDFLHRLSIKKISQDKSSASAMVTNELMRASYRHKLKRLDDDMTDTSTHIDREDDDILDLLEMAKRLDDNVDHGVSSDISAFSSPKLPIPKQIDPPEENETQHGMMASQRSSRNKMYVSASNNPRDRYRRTNTDGNFKMRAPEVDSKQQYTRRYTDSYYSGAEQRDYKRKPDPIGTGSNSNAGTHSEEEPLIELARRMSNSCGIEDTSSIEGPNDEEYWVNSRRHNSGISDGGSSGGNRARSRRRERASSRKKSHAIPNDEGKQHTGSGSKGSKMKGVFQLFSGKTNRKRDDSSSWDEGNNIRRRDRRSSSRSMSRSTRRSNSRNSRSNSGSLSSSYSRQSSRKSVNSRYSSSSRRHMHKRKNRSKLTVAEAVAYLNKKERMTKSPSLSSLKSYTSKKSSTSRMSSTSRTSRKSIRSTVSSKSNGRRNTTVSKVVSAASGFKEKIRRRVVSEKANMYSSDYSDEESSCFSSSVEYM</sequence>
<gene>
    <name evidence="2" type="ORF">QTG54_004833</name>
</gene>
<proteinExistence type="predicted"/>
<accession>A0AAD9DFU9</accession>
<feature type="compositionally biased region" description="Basic residues" evidence="1">
    <location>
        <begin position="395"/>
        <end position="406"/>
    </location>
</feature>
<comment type="caution">
    <text evidence="2">The sequence shown here is derived from an EMBL/GenBank/DDBJ whole genome shotgun (WGS) entry which is preliminary data.</text>
</comment>
<feature type="compositionally biased region" description="Low complexity" evidence="1">
    <location>
        <begin position="308"/>
        <end position="318"/>
    </location>
</feature>
<dbReference type="AlphaFoldDB" id="A0AAD9DFU9"/>
<feature type="compositionally biased region" description="Low complexity" evidence="1">
    <location>
        <begin position="425"/>
        <end position="450"/>
    </location>
</feature>
<feature type="compositionally biased region" description="Basic and acidic residues" evidence="1">
    <location>
        <begin position="204"/>
        <end position="213"/>
    </location>
</feature>
<organism evidence="2 3">
    <name type="scientific">Skeletonema marinoi</name>
    <dbReference type="NCBI Taxonomy" id="267567"/>
    <lineage>
        <taxon>Eukaryota</taxon>
        <taxon>Sar</taxon>
        <taxon>Stramenopiles</taxon>
        <taxon>Ochrophyta</taxon>
        <taxon>Bacillariophyta</taxon>
        <taxon>Coscinodiscophyceae</taxon>
        <taxon>Thalassiosirophycidae</taxon>
        <taxon>Thalassiosirales</taxon>
        <taxon>Skeletonemataceae</taxon>
        <taxon>Skeletonema</taxon>
        <taxon>Skeletonema marinoi-dohrnii complex</taxon>
    </lineage>
</organism>
<name>A0AAD9DFU9_9STRA</name>
<protein>
    <submittedName>
        <fullName evidence="2">Uncharacterized protein</fullName>
    </submittedName>
</protein>
<evidence type="ECO:0000313" key="3">
    <source>
        <dbReference type="Proteomes" id="UP001224775"/>
    </source>
</evidence>
<feature type="region of interest" description="Disordered" evidence="1">
    <location>
        <begin position="264"/>
        <end position="472"/>
    </location>
</feature>
<dbReference type="Proteomes" id="UP001224775">
    <property type="component" value="Unassembled WGS sequence"/>
</dbReference>
<feature type="region of interest" description="Disordered" evidence="1">
    <location>
        <begin position="119"/>
        <end position="228"/>
    </location>
</feature>
<reference evidence="2" key="1">
    <citation type="submission" date="2023-06" db="EMBL/GenBank/DDBJ databases">
        <title>Survivors Of The Sea: Transcriptome response of Skeletonema marinoi to long-term dormancy.</title>
        <authorList>
            <person name="Pinder M.I.M."/>
            <person name="Kourtchenko O."/>
            <person name="Robertson E.K."/>
            <person name="Larsson T."/>
            <person name="Maumus F."/>
            <person name="Osuna-Cruz C.M."/>
            <person name="Vancaester E."/>
            <person name="Stenow R."/>
            <person name="Vandepoele K."/>
            <person name="Ploug H."/>
            <person name="Bruchert V."/>
            <person name="Godhe A."/>
            <person name="Topel M."/>
        </authorList>
    </citation>
    <scope>NUCLEOTIDE SEQUENCE</scope>
    <source>
        <strain evidence="2">R05AC</strain>
    </source>
</reference>
<evidence type="ECO:0000256" key="1">
    <source>
        <dbReference type="SAM" id="MobiDB-lite"/>
    </source>
</evidence>
<feature type="compositionally biased region" description="Basic residues" evidence="1">
    <location>
        <begin position="281"/>
        <end position="296"/>
    </location>
</feature>